<sequence length="318" mass="35015">MSSNPLHFLPKISTHRFPPSFLLPATLLPQLLPKTLFCITCCSLPPPSTREEAISQARSCLSSSLQKPLNNPLPILTRKLRKQRQPRFRVEIPIADDISASSLTALAAELFSDLPITKKGSAPNILLFWPSLDLAHSARREFSSSRSLIHSDIASAVGDELSTFADLAVFLAPEASILEDVRLLANCLSPKPVVLFNPKWAFEEEKGFDAPLGSFVGSFDVVYSFMGLEVRGLLSRRNGVLFKWAADGVVGGEGWLLMLSWAASQLHKVLSKYQGRPSPGPLDNVLENTTAVSRNVYKSLAFIRTLVATMTENRTREQ</sequence>
<comment type="caution">
    <text evidence="2">The sequence shown here is derived from an EMBL/GenBank/DDBJ whole genome shotgun (WGS) entry which is preliminary data.</text>
</comment>
<dbReference type="PANTHER" id="PTHR36365">
    <property type="entry name" value="OS05G0500400 PROTEIN"/>
    <property type="match status" value="1"/>
</dbReference>
<feature type="domain" description="DUF1995" evidence="1">
    <location>
        <begin position="47"/>
        <end position="283"/>
    </location>
</feature>
<name>A0AAP0FWI5_9ASPA</name>
<dbReference type="Pfam" id="PF09353">
    <property type="entry name" value="DUF1995"/>
    <property type="match status" value="1"/>
</dbReference>
<evidence type="ECO:0000259" key="1">
    <source>
        <dbReference type="Pfam" id="PF09353"/>
    </source>
</evidence>
<dbReference type="PANTHER" id="PTHR36365:SF1">
    <property type="entry name" value="OS05G0500400 PROTEIN"/>
    <property type="match status" value="1"/>
</dbReference>
<keyword evidence="3" id="KW-1185">Reference proteome</keyword>
<organism evidence="2 3">
    <name type="scientific">Platanthera zijinensis</name>
    <dbReference type="NCBI Taxonomy" id="2320716"/>
    <lineage>
        <taxon>Eukaryota</taxon>
        <taxon>Viridiplantae</taxon>
        <taxon>Streptophyta</taxon>
        <taxon>Embryophyta</taxon>
        <taxon>Tracheophyta</taxon>
        <taxon>Spermatophyta</taxon>
        <taxon>Magnoliopsida</taxon>
        <taxon>Liliopsida</taxon>
        <taxon>Asparagales</taxon>
        <taxon>Orchidaceae</taxon>
        <taxon>Orchidoideae</taxon>
        <taxon>Orchideae</taxon>
        <taxon>Orchidinae</taxon>
        <taxon>Platanthera</taxon>
    </lineage>
</organism>
<reference evidence="2 3" key="1">
    <citation type="journal article" date="2022" name="Nat. Plants">
        <title>Genomes of leafy and leafless Platanthera orchids illuminate the evolution of mycoheterotrophy.</title>
        <authorList>
            <person name="Li M.H."/>
            <person name="Liu K.W."/>
            <person name="Li Z."/>
            <person name="Lu H.C."/>
            <person name="Ye Q.L."/>
            <person name="Zhang D."/>
            <person name="Wang J.Y."/>
            <person name="Li Y.F."/>
            <person name="Zhong Z.M."/>
            <person name="Liu X."/>
            <person name="Yu X."/>
            <person name="Liu D.K."/>
            <person name="Tu X.D."/>
            <person name="Liu B."/>
            <person name="Hao Y."/>
            <person name="Liao X.Y."/>
            <person name="Jiang Y.T."/>
            <person name="Sun W.H."/>
            <person name="Chen J."/>
            <person name="Chen Y.Q."/>
            <person name="Ai Y."/>
            <person name="Zhai J.W."/>
            <person name="Wu S.S."/>
            <person name="Zhou Z."/>
            <person name="Hsiao Y.Y."/>
            <person name="Wu W.L."/>
            <person name="Chen Y.Y."/>
            <person name="Lin Y.F."/>
            <person name="Hsu J.L."/>
            <person name="Li C.Y."/>
            <person name="Wang Z.W."/>
            <person name="Zhao X."/>
            <person name="Zhong W.Y."/>
            <person name="Ma X.K."/>
            <person name="Ma L."/>
            <person name="Huang J."/>
            <person name="Chen G.Z."/>
            <person name="Huang M.Z."/>
            <person name="Huang L."/>
            <person name="Peng D.H."/>
            <person name="Luo Y.B."/>
            <person name="Zou S.Q."/>
            <person name="Chen S.P."/>
            <person name="Lan S."/>
            <person name="Tsai W.C."/>
            <person name="Van de Peer Y."/>
            <person name="Liu Z.J."/>
        </authorList>
    </citation>
    <scope>NUCLEOTIDE SEQUENCE [LARGE SCALE GENOMIC DNA]</scope>
    <source>
        <strain evidence="2">Lor287</strain>
    </source>
</reference>
<proteinExistence type="predicted"/>
<dbReference type="GO" id="GO:0009507">
    <property type="term" value="C:chloroplast"/>
    <property type="evidence" value="ECO:0007669"/>
    <property type="project" value="TreeGrafter"/>
</dbReference>
<dbReference type="InterPro" id="IPR018962">
    <property type="entry name" value="DUF1995"/>
</dbReference>
<gene>
    <name evidence="2" type="ORF">KSP39_PZI021532</name>
</gene>
<evidence type="ECO:0000313" key="2">
    <source>
        <dbReference type="EMBL" id="KAK8919037.1"/>
    </source>
</evidence>
<protein>
    <recommendedName>
        <fullName evidence="1">DUF1995 domain-containing protein</fullName>
    </recommendedName>
</protein>
<accession>A0AAP0FWI5</accession>
<dbReference type="Proteomes" id="UP001418222">
    <property type="component" value="Unassembled WGS sequence"/>
</dbReference>
<evidence type="ECO:0000313" key="3">
    <source>
        <dbReference type="Proteomes" id="UP001418222"/>
    </source>
</evidence>
<dbReference type="AlphaFoldDB" id="A0AAP0FWI5"/>
<dbReference type="EMBL" id="JBBWWQ010000019">
    <property type="protein sequence ID" value="KAK8919037.1"/>
    <property type="molecule type" value="Genomic_DNA"/>
</dbReference>